<keyword evidence="1" id="KW-0812">Transmembrane</keyword>
<comment type="caution">
    <text evidence="5">The sequence shown here is derived from an EMBL/GenBank/DDBJ whole genome shotgun (WGS) entry which is preliminary data.</text>
</comment>
<gene>
    <name evidence="5" type="ORF">C447_16669</name>
</gene>
<dbReference type="Pfam" id="PF26236">
    <property type="entry name" value="DUF8054_N"/>
    <property type="match status" value="1"/>
</dbReference>
<dbReference type="RefSeq" id="WP_007695904.1">
    <property type="nucleotide sequence ID" value="NZ_AJRK01000444.1"/>
</dbReference>
<evidence type="ECO:0000256" key="1">
    <source>
        <dbReference type="SAM" id="Phobius"/>
    </source>
</evidence>
<evidence type="ECO:0000259" key="2">
    <source>
        <dbReference type="Pfam" id="PF26236"/>
    </source>
</evidence>
<dbReference type="PATRIC" id="fig|1132509.6.peg.3869"/>
<evidence type="ECO:0000259" key="4">
    <source>
        <dbReference type="Pfam" id="PF26238"/>
    </source>
</evidence>
<dbReference type="Pfam" id="PF26238">
    <property type="entry name" value="DUF8054_M"/>
    <property type="match status" value="1"/>
</dbReference>
<organism evidence="5 6">
    <name type="scientific">Halococcus hamelinensis 100A6</name>
    <dbReference type="NCBI Taxonomy" id="1132509"/>
    <lineage>
        <taxon>Archaea</taxon>
        <taxon>Methanobacteriati</taxon>
        <taxon>Methanobacteriota</taxon>
        <taxon>Stenosarchaea group</taxon>
        <taxon>Halobacteria</taxon>
        <taxon>Halobacteriales</taxon>
        <taxon>Halococcaceae</taxon>
        <taxon>Halococcus</taxon>
    </lineage>
</organism>
<feature type="domain" description="DUF8054" evidence="4">
    <location>
        <begin position="102"/>
        <end position="222"/>
    </location>
</feature>
<feature type="domain" description="DUF8054" evidence="3">
    <location>
        <begin position="225"/>
        <end position="265"/>
    </location>
</feature>
<keyword evidence="1" id="KW-1133">Transmembrane helix</keyword>
<sequence>MSALDRLYQPAYVGENRCFPCTTVNLGVALVLSTGLVLVVGGVLVPMAGLVVSIAVIHFRGYLVPGTPELTKRYLPDSVLRSFDKTPTTPASAAGNDGDGVDVERLLVAADALEPREDGSDLRLTGAFRDAWHERIGTRRSTAIDESHLANALGIPENAETRVMPDGDAFVATTATTLIAQWPSRTAALADVTAADVLDERLSGWERFEPARRADVLAALRIFLDRCPTCEGAIDTSEGHVSSCCRSFQVLTFSCTECGSRLYEMDLDRFEATAAE</sequence>
<evidence type="ECO:0000259" key="3">
    <source>
        <dbReference type="Pfam" id="PF26237"/>
    </source>
</evidence>
<dbReference type="AlphaFoldDB" id="M0LRT1"/>
<dbReference type="InterPro" id="IPR058775">
    <property type="entry name" value="DUF8054_M"/>
</dbReference>
<dbReference type="InterPro" id="IPR058675">
    <property type="entry name" value="DUF8054_C"/>
</dbReference>
<proteinExistence type="predicted"/>
<evidence type="ECO:0000313" key="5">
    <source>
        <dbReference type="EMBL" id="EMA35808.1"/>
    </source>
</evidence>
<name>M0LRT1_9EURY</name>
<dbReference type="OrthoDB" id="292134at2157"/>
<feature type="transmembrane region" description="Helical" evidence="1">
    <location>
        <begin position="36"/>
        <end position="57"/>
    </location>
</feature>
<reference evidence="5 6" key="1">
    <citation type="journal article" date="2014" name="PLoS Genet.">
        <title>Phylogenetically driven sequencing of extremely halophilic archaea reveals strategies for static and dynamic osmo-response.</title>
        <authorList>
            <person name="Becker E.A."/>
            <person name="Seitzer P.M."/>
            <person name="Tritt A."/>
            <person name="Larsen D."/>
            <person name="Krusor M."/>
            <person name="Yao A.I."/>
            <person name="Wu D."/>
            <person name="Madern D."/>
            <person name="Eisen J.A."/>
            <person name="Darling A.E."/>
            <person name="Facciotti M.T."/>
        </authorList>
    </citation>
    <scope>NUCLEOTIDE SEQUENCE [LARGE SCALE GENOMIC DNA]</scope>
    <source>
        <strain evidence="5 6">100A6</strain>
    </source>
</reference>
<keyword evidence="1" id="KW-0472">Membrane</keyword>
<evidence type="ECO:0000313" key="6">
    <source>
        <dbReference type="Proteomes" id="UP000011566"/>
    </source>
</evidence>
<keyword evidence="6" id="KW-1185">Reference proteome</keyword>
<feature type="domain" description="DUF8054" evidence="2">
    <location>
        <begin position="4"/>
        <end position="85"/>
    </location>
</feature>
<dbReference type="Pfam" id="PF26237">
    <property type="entry name" value="DUF8054_C"/>
    <property type="match status" value="1"/>
</dbReference>
<accession>M0LRT1</accession>
<dbReference type="InterPro" id="IPR058674">
    <property type="entry name" value="DUF8054_N"/>
</dbReference>
<dbReference type="eggNOG" id="arCOG08109">
    <property type="taxonomic scope" value="Archaea"/>
</dbReference>
<dbReference type="EMBL" id="AOMB01000043">
    <property type="protein sequence ID" value="EMA35808.1"/>
    <property type="molecule type" value="Genomic_DNA"/>
</dbReference>
<protein>
    <submittedName>
        <fullName evidence="5">Uncharacterized protein</fullName>
    </submittedName>
</protein>
<dbReference type="Proteomes" id="UP000011566">
    <property type="component" value="Unassembled WGS sequence"/>
</dbReference>